<evidence type="ECO:0000259" key="11">
    <source>
        <dbReference type="SMART" id="SM01193"/>
    </source>
</evidence>
<dbReference type="Pfam" id="PF03952">
    <property type="entry name" value="Enolase_N"/>
    <property type="match status" value="1"/>
</dbReference>
<evidence type="ECO:0000256" key="2">
    <source>
        <dbReference type="ARBA" id="ARBA00009604"/>
    </source>
</evidence>
<keyword evidence="7" id="KW-0456">Lyase</keyword>
<dbReference type="GO" id="GO:0000015">
    <property type="term" value="C:phosphopyruvate hydratase complex"/>
    <property type="evidence" value="ECO:0007669"/>
    <property type="project" value="InterPro"/>
</dbReference>
<comment type="similarity">
    <text evidence="2">Belongs to the enolase family.</text>
</comment>
<evidence type="ECO:0000256" key="7">
    <source>
        <dbReference type="ARBA" id="ARBA00023239"/>
    </source>
</evidence>
<dbReference type="SUPFAM" id="SSF54826">
    <property type="entry name" value="Enolase N-terminal domain-like"/>
    <property type="match status" value="1"/>
</dbReference>
<dbReference type="GO" id="GO:0000287">
    <property type="term" value="F:magnesium ion binding"/>
    <property type="evidence" value="ECO:0007669"/>
    <property type="project" value="InterPro"/>
</dbReference>
<reference evidence="12" key="1">
    <citation type="submission" date="2020-05" db="UniProtKB">
        <authorList>
            <consortium name="EnsemblMetazoa"/>
        </authorList>
    </citation>
    <scope>IDENTIFICATION</scope>
    <source>
        <strain evidence="12">BB02</strain>
    </source>
</reference>
<evidence type="ECO:0000313" key="12">
    <source>
        <dbReference type="EnsemblMetazoa" id="BGLB030042-PA"/>
    </source>
</evidence>
<feature type="domain" description="Enolase C-terminal TIM barrel" evidence="10">
    <location>
        <begin position="49"/>
        <end position="138"/>
    </location>
</feature>
<dbReference type="EC" id="4.2.1.11" evidence="3"/>
<dbReference type="VEuPathDB" id="VectorBase:BGLB030042"/>
<dbReference type="EnsemblMetazoa" id="BGLB030042-RA">
    <property type="protein sequence ID" value="BGLB030042-PA"/>
    <property type="gene ID" value="BGLB030042"/>
</dbReference>
<dbReference type="Gene3D" id="3.30.390.10">
    <property type="entry name" value="Enolase-like, N-terminal domain"/>
    <property type="match status" value="1"/>
</dbReference>
<dbReference type="PRINTS" id="PR00148">
    <property type="entry name" value="ENOLASE"/>
</dbReference>
<keyword evidence="5" id="KW-0460">Magnesium</keyword>
<dbReference type="Proteomes" id="UP000076420">
    <property type="component" value="Unassembled WGS sequence"/>
</dbReference>
<dbReference type="InterPro" id="IPR020811">
    <property type="entry name" value="Enolase_N"/>
</dbReference>
<dbReference type="VEuPathDB" id="VectorBase:BGLAX_041430"/>
<evidence type="ECO:0000313" key="13">
    <source>
        <dbReference type="Proteomes" id="UP000076420"/>
    </source>
</evidence>
<feature type="domain" description="Enolase N-terminal" evidence="11">
    <location>
        <begin position="1"/>
        <end position="41"/>
    </location>
</feature>
<dbReference type="GO" id="GO:0004634">
    <property type="term" value="F:phosphopyruvate hydratase activity"/>
    <property type="evidence" value="ECO:0007669"/>
    <property type="project" value="UniProtKB-EC"/>
</dbReference>
<dbReference type="KEGG" id="bgt:106053562"/>
<evidence type="ECO:0000256" key="4">
    <source>
        <dbReference type="ARBA" id="ARBA00017068"/>
    </source>
</evidence>
<dbReference type="PANTHER" id="PTHR11902">
    <property type="entry name" value="ENOLASE"/>
    <property type="match status" value="1"/>
</dbReference>
<comment type="pathway">
    <text evidence="1">Carbohydrate degradation; glycolysis; pyruvate from D-glyceraldehyde 3-phosphate: step 4/5.</text>
</comment>
<keyword evidence="6" id="KW-0324">Glycolysis</keyword>
<dbReference type="GO" id="GO:0006096">
    <property type="term" value="P:glycolytic process"/>
    <property type="evidence" value="ECO:0007669"/>
    <property type="project" value="UniProtKB-UniPathway"/>
</dbReference>
<dbReference type="InterPro" id="IPR029017">
    <property type="entry name" value="Enolase-like_N"/>
</dbReference>
<accession>A0A2C9LEF8</accession>
<evidence type="ECO:0000256" key="5">
    <source>
        <dbReference type="ARBA" id="ARBA00022842"/>
    </source>
</evidence>
<protein>
    <recommendedName>
        <fullName evidence="4">Enolase</fullName>
        <ecNumber evidence="3">4.2.1.11</ecNumber>
    </recommendedName>
    <alternativeName>
        <fullName evidence="8">2-phospho-D-glycerate hydro-lyase</fullName>
    </alternativeName>
    <alternativeName>
        <fullName evidence="9">2-phosphoglycerate dehydratase</fullName>
    </alternativeName>
</protein>
<gene>
    <name evidence="12" type="primary">106053562</name>
</gene>
<dbReference type="UniPathway" id="UPA00109">
    <property type="reaction ID" value="UER00187"/>
</dbReference>
<name>A0A2C9LEF8_BIOGL</name>
<dbReference type="AlphaFoldDB" id="A0A2C9LEF8"/>
<evidence type="ECO:0000256" key="1">
    <source>
        <dbReference type="ARBA" id="ARBA00005031"/>
    </source>
</evidence>
<dbReference type="SMART" id="SM01192">
    <property type="entry name" value="Enolase_C"/>
    <property type="match status" value="1"/>
</dbReference>
<evidence type="ECO:0000256" key="3">
    <source>
        <dbReference type="ARBA" id="ARBA00012058"/>
    </source>
</evidence>
<evidence type="ECO:0000256" key="9">
    <source>
        <dbReference type="ARBA" id="ARBA00032132"/>
    </source>
</evidence>
<dbReference type="Gene3D" id="3.20.20.120">
    <property type="entry name" value="Enolase-like C-terminal domain"/>
    <property type="match status" value="1"/>
</dbReference>
<organism evidence="12 13">
    <name type="scientific">Biomphalaria glabrata</name>
    <name type="common">Bloodfluke planorb</name>
    <name type="synonym">Freshwater snail</name>
    <dbReference type="NCBI Taxonomy" id="6526"/>
    <lineage>
        <taxon>Eukaryota</taxon>
        <taxon>Metazoa</taxon>
        <taxon>Spiralia</taxon>
        <taxon>Lophotrochozoa</taxon>
        <taxon>Mollusca</taxon>
        <taxon>Gastropoda</taxon>
        <taxon>Heterobranchia</taxon>
        <taxon>Euthyneura</taxon>
        <taxon>Panpulmonata</taxon>
        <taxon>Hygrophila</taxon>
        <taxon>Lymnaeoidea</taxon>
        <taxon>Planorbidae</taxon>
        <taxon>Biomphalaria</taxon>
    </lineage>
</organism>
<dbReference type="InterPro" id="IPR020810">
    <property type="entry name" value="Enolase_C"/>
</dbReference>
<sequence>MIELDGTSNKSNLGANAILSVSMATIKAAAKSTNIPLYKYIGYKNNTILTRIPIPMINIINGGMHADNNIDIQESMIIPNGARSVKDAIQMSSEVIYQLKKILKQNNLSINVGDEGGFAPNVKTNEDSIKLILDAIHN</sequence>
<dbReference type="InterPro" id="IPR000941">
    <property type="entry name" value="Enolase"/>
</dbReference>
<dbReference type="PANTHER" id="PTHR11902:SF1">
    <property type="entry name" value="ENOLASE"/>
    <property type="match status" value="1"/>
</dbReference>
<proteinExistence type="inferred from homology"/>
<dbReference type="STRING" id="6526.A0A2C9LEF8"/>
<dbReference type="SUPFAM" id="SSF51604">
    <property type="entry name" value="Enolase C-terminal domain-like"/>
    <property type="match status" value="1"/>
</dbReference>
<evidence type="ECO:0000256" key="6">
    <source>
        <dbReference type="ARBA" id="ARBA00023152"/>
    </source>
</evidence>
<dbReference type="SMART" id="SM01193">
    <property type="entry name" value="Enolase_N"/>
    <property type="match status" value="1"/>
</dbReference>
<evidence type="ECO:0000256" key="8">
    <source>
        <dbReference type="ARBA" id="ARBA00031125"/>
    </source>
</evidence>
<evidence type="ECO:0000259" key="10">
    <source>
        <dbReference type="SMART" id="SM01192"/>
    </source>
</evidence>
<dbReference type="Pfam" id="PF00113">
    <property type="entry name" value="Enolase_C"/>
    <property type="match status" value="1"/>
</dbReference>
<dbReference type="InterPro" id="IPR036849">
    <property type="entry name" value="Enolase-like_C_sf"/>
</dbReference>